<organism evidence="1">
    <name type="scientific">Arundo donax</name>
    <name type="common">Giant reed</name>
    <name type="synonym">Donax arundinaceus</name>
    <dbReference type="NCBI Taxonomy" id="35708"/>
    <lineage>
        <taxon>Eukaryota</taxon>
        <taxon>Viridiplantae</taxon>
        <taxon>Streptophyta</taxon>
        <taxon>Embryophyta</taxon>
        <taxon>Tracheophyta</taxon>
        <taxon>Spermatophyta</taxon>
        <taxon>Magnoliopsida</taxon>
        <taxon>Liliopsida</taxon>
        <taxon>Poales</taxon>
        <taxon>Poaceae</taxon>
        <taxon>PACMAD clade</taxon>
        <taxon>Arundinoideae</taxon>
        <taxon>Arundineae</taxon>
        <taxon>Arundo</taxon>
    </lineage>
</organism>
<reference evidence="1" key="1">
    <citation type="submission" date="2014-09" db="EMBL/GenBank/DDBJ databases">
        <authorList>
            <person name="Magalhaes I.L.F."/>
            <person name="Oliveira U."/>
            <person name="Santos F.R."/>
            <person name="Vidigal T.H.D.A."/>
            <person name="Brescovit A.D."/>
            <person name="Santos A.J."/>
        </authorList>
    </citation>
    <scope>NUCLEOTIDE SEQUENCE</scope>
    <source>
        <tissue evidence="1">Shoot tissue taken approximately 20 cm above the soil surface</tissue>
    </source>
</reference>
<evidence type="ECO:0000313" key="1">
    <source>
        <dbReference type="EMBL" id="JAE27629.1"/>
    </source>
</evidence>
<proteinExistence type="predicted"/>
<sequence>MEMDYSIHEVKHIIACLYWHSHFHTNNFK</sequence>
<accession>A0A0A9GVQ9</accession>
<dbReference type="EMBL" id="GBRH01170267">
    <property type="protein sequence ID" value="JAE27629.1"/>
    <property type="molecule type" value="Transcribed_RNA"/>
</dbReference>
<name>A0A0A9GVQ9_ARUDO</name>
<dbReference type="AlphaFoldDB" id="A0A0A9GVQ9"/>
<reference evidence="1" key="2">
    <citation type="journal article" date="2015" name="Data Brief">
        <title>Shoot transcriptome of the giant reed, Arundo donax.</title>
        <authorList>
            <person name="Barrero R.A."/>
            <person name="Guerrero F.D."/>
            <person name="Moolhuijzen P."/>
            <person name="Goolsby J.A."/>
            <person name="Tidwell J."/>
            <person name="Bellgard S.E."/>
            <person name="Bellgard M.I."/>
        </authorList>
    </citation>
    <scope>NUCLEOTIDE SEQUENCE</scope>
    <source>
        <tissue evidence="1">Shoot tissue taken approximately 20 cm above the soil surface</tissue>
    </source>
</reference>
<protein>
    <submittedName>
        <fullName evidence="1">Uncharacterized protein</fullName>
    </submittedName>
</protein>